<dbReference type="SUPFAM" id="SSF57667">
    <property type="entry name" value="beta-beta-alpha zinc fingers"/>
    <property type="match status" value="1"/>
</dbReference>
<protein>
    <recommendedName>
        <fullName evidence="6">C2H2-type domain-containing protein</fullName>
    </recommendedName>
</protein>
<keyword evidence="1" id="KW-0479">Metal-binding</keyword>
<dbReference type="PROSITE" id="PS00028">
    <property type="entry name" value="ZINC_FINGER_C2H2_1"/>
    <property type="match status" value="1"/>
</dbReference>
<evidence type="ECO:0000256" key="4">
    <source>
        <dbReference type="ARBA" id="ARBA00022833"/>
    </source>
</evidence>
<dbReference type="Proteomes" id="UP000075886">
    <property type="component" value="Unassembled WGS sequence"/>
</dbReference>
<evidence type="ECO:0000313" key="8">
    <source>
        <dbReference type="Proteomes" id="UP000075886"/>
    </source>
</evidence>
<dbReference type="GO" id="GO:0005634">
    <property type="term" value="C:nucleus"/>
    <property type="evidence" value="ECO:0007669"/>
    <property type="project" value="TreeGrafter"/>
</dbReference>
<dbReference type="PANTHER" id="PTHR23057:SF0">
    <property type="entry name" value="JUXTAPOSED WITH ANOTHER ZINC FINGER PROTEIN 1"/>
    <property type="match status" value="1"/>
</dbReference>
<evidence type="ECO:0000313" key="7">
    <source>
        <dbReference type="EnsemblMetazoa" id="AFAF003358-PA"/>
    </source>
</evidence>
<evidence type="ECO:0000256" key="2">
    <source>
        <dbReference type="ARBA" id="ARBA00022737"/>
    </source>
</evidence>
<evidence type="ECO:0000256" key="1">
    <source>
        <dbReference type="ARBA" id="ARBA00022723"/>
    </source>
</evidence>
<feature type="region of interest" description="Disordered" evidence="5">
    <location>
        <begin position="116"/>
        <end position="140"/>
    </location>
</feature>
<feature type="compositionally biased region" description="Polar residues" evidence="5">
    <location>
        <begin position="222"/>
        <end position="240"/>
    </location>
</feature>
<dbReference type="EMBL" id="AXCN02002441">
    <property type="status" value="NOT_ANNOTATED_CDS"/>
    <property type="molecule type" value="Genomic_DNA"/>
</dbReference>
<dbReference type="AlphaFoldDB" id="A0A182Q5B5"/>
<keyword evidence="4" id="KW-0862">Zinc</keyword>
<dbReference type="Gene3D" id="3.30.160.60">
    <property type="entry name" value="Classic Zinc Finger"/>
    <property type="match status" value="1"/>
</dbReference>
<dbReference type="InterPro" id="IPR013087">
    <property type="entry name" value="Znf_C2H2_type"/>
</dbReference>
<feature type="region of interest" description="Disordered" evidence="5">
    <location>
        <begin position="189"/>
        <end position="245"/>
    </location>
</feature>
<reference evidence="7" key="2">
    <citation type="submission" date="2020-05" db="UniProtKB">
        <authorList>
            <consortium name="EnsemblMetazoa"/>
        </authorList>
    </citation>
    <scope>IDENTIFICATION</scope>
    <source>
        <strain evidence="7">FAR1</strain>
    </source>
</reference>
<reference evidence="8" key="1">
    <citation type="submission" date="2014-01" db="EMBL/GenBank/DDBJ databases">
        <title>The Genome Sequence of Anopheles farauti FAR1 (V2).</title>
        <authorList>
            <consortium name="The Broad Institute Genomics Platform"/>
            <person name="Neafsey D.E."/>
            <person name="Besansky N."/>
            <person name="Howell P."/>
            <person name="Walton C."/>
            <person name="Young S.K."/>
            <person name="Zeng Q."/>
            <person name="Gargeya S."/>
            <person name="Fitzgerald M."/>
            <person name="Haas B."/>
            <person name="Abouelleil A."/>
            <person name="Allen A.W."/>
            <person name="Alvarado L."/>
            <person name="Arachchi H.M."/>
            <person name="Berlin A.M."/>
            <person name="Chapman S.B."/>
            <person name="Gainer-Dewar J."/>
            <person name="Goldberg J."/>
            <person name="Griggs A."/>
            <person name="Gujja S."/>
            <person name="Hansen M."/>
            <person name="Howarth C."/>
            <person name="Imamovic A."/>
            <person name="Ireland A."/>
            <person name="Larimer J."/>
            <person name="McCowan C."/>
            <person name="Murphy C."/>
            <person name="Pearson M."/>
            <person name="Poon T.W."/>
            <person name="Priest M."/>
            <person name="Roberts A."/>
            <person name="Saif S."/>
            <person name="Shea T."/>
            <person name="Sisk P."/>
            <person name="Sykes S."/>
            <person name="Wortman J."/>
            <person name="Nusbaum C."/>
            <person name="Birren B."/>
        </authorList>
    </citation>
    <scope>NUCLEOTIDE SEQUENCE [LARGE SCALE GENOMIC DNA]</scope>
    <source>
        <strain evidence="8">FAR1</strain>
    </source>
</reference>
<sequence>MPVLRRRPFRSSPARCTGQPTVRRYHISALSTTIRNMAVFLINICKFNGCEKIFPSLNDLIQHIEDTHIDYDSPAPLSSEKTHSTCLPLSYVLRFINDRSRNGAAAPAAGAIAAPAATTTNGTNDENKPPPTGATATGGAAGAISSINQASGLVHGTATVNGNGPGSALSSPGGGAGGVGIVGVSGGGIGSSSSSSNSNSSSSSSSNSSNSSSSSNTSTNLDQQNGHGSTIGTLNQSTATGSGGTTDLRRKIAIKHHSYSLSVGNRSTTPTGTVAKRQKVIFYCPQCHHYQ</sequence>
<keyword evidence="8" id="KW-1185">Reference proteome</keyword>
<dbReference type="PANTHER" id="PTHR23057">
    <property type="entry name" value="JUXTAPOSED WITH ANOTHER ZINC FINGER PROTEIN 1"/>
    <property type="match status" value="1"/>
</dbReference>
<keyword evidence="3" id="KW-0863">Zinc-finger</keyword>
<proteinExistence type="predicted"/>
<dbReference type="InterPro" id="IPR051580">
    <property type="entry name" value="ZnF-Chromatin_assoc"/>
</dbReference>
<keyword evidence="2" id="KW-0677">Repeat</keyword>
<dbReference type="VEuPathDB" id="VectorBase:AFAF003358"/>
<accession>A0A182Q5B5</accession>
<dbReference type="EMBL" id="AXCN02002442">
    <property type="status" value="NOT_ANNOTATED_CDS"/>
    <property type="molecule type" value="Genomic_DNA"/>
</dbReference>
<dbReference type="InterPro" id="IPR036236">
    <property type="entry name" value="Znf_C2H2_sf"/>
</dbReference>
<organism evidence="7 8">
    <name type="scientific">Anopheles farauti</name>
    <dbReference type="NCBI Taxonomy" id="69004"/>
    <lineage>
        <taxon>Eukaryota</taxon>
        <taxon>Metazoa</taxon>
        <taxon>Ecdysozoa</taxon>
        <taxon>Arthropoda</taxon>
        <taxon>Hexapoda</taxon>
        <taxon>Insecta</taxon>
        <taxon>Pterygota</taxon>
        <taxon>Neoptera</taxon>
        <taxon>Endopterygota</taxon>
        <taxon>Diptera</taxon>
        <taxon>Nematocera</taxon>
        <taxon>Culicoidea</taxon>
        <taxon>Culicidae</taxon>
        <taxon>Anophelinae</taxon>
        <taxon>Anopheles</taxon>
    </lineage>
</organism>
<evidence type="ECO:0000256" key="5">
    <source>
        <dbReference type="SAM" id="MobiDB-lite"/>
    </source>
</evidence>
<evidence type="ECO:0000256" key="3">
    <source>
        <dbReference type="ARBA" id="ARBA00022771"/>
    </source>
</evidence>
<evidence type="ECO:0000259" key="6">
    <source>
        <dbReference type="PROSITE" id="PS00028"/>
    </source>
</evidence>
<feature type="domain" description="C2H2-type" evidence="6">
    <location>
        <begin position="45"/>
        <end position="68"/>
    </location>
</feature>
<name>A0A182Q5B5_9DIPT</name>
<feature type="compositionally biased region" description="Low complexity" evidence="5">
    <location>
        <begin position="191"/>
        <end position="221"/>
    </location>
</feature>
<dbReference type="GO" id="GO:0008270">
    <property type="term" value="F:zinc ion binding"/>
    <property type="evidence" value="ECO:0007669"/>
    <property type="project" value="UniProtKB-KW"/>
</dbReference>
<dbReference type="EnsemblMetazoa" id="AFAF003358-RA">
    <property type="protein sequence ID" value="AFAF003358-PA"/>
    <property type="gene ID" value="AFAF003358"/>
</dbReference>
<dbReference type="STRING" id="69004.A0A182Q5B5"/>